<dbReference type="InterPro" id="IPR035899">
    <property type="entry name" value="DBL_dom_sf"/>
</dbReference>
<name>A0A8H7GT36_9ASCO</name>
<proteinExistence type="predicted"/>
<dbReference type="Pfam" id="PF25351">
    <property type="entry name" value="PH_BUD3_C"/>
    <property type="match status" value="1"/>
</dbReference>
<accession>A0A8H7GT36</accession>
<organism evidence="2 3">
    <name type="scientific">Metschnikowia pulcherrima</name>
    <dbReference type="NCBI Taxonomy" id="27326"/>
    <lineage>
        <taxon>Eukaryota</taxon>
        <taxon>Fungi</taxon>
        <taxon>Dikarya</taxon>
        <taxon>Ascomycota</taxon>
        <taxon>Saccharomycotina</taxon>
        <taxon>Pichiomycetes</taxon>
        <taxon>Metschnikowiaceae</taxon>
        <taxon>Metschnikowia</taxon>
    </lineage>
</organism>
<evidence type="ECO:0000259" key="1">
    <source>
        <dbReference type="Pfam" id="PF25351"/>
    </source>
</evidence>
<evidence type="ECO:0000313" key="2">
    <source>
        <dbReference type="EMBL" id="KAF8002620.1"/>
    </source>
</evidence>
<keyword evidence="3" id="KW-1185">Reference proteome</keyword>
<dbReference type="AlphaFoldDB" id="A0A8H7GT36"/>
<dbReference type="EMBL" id="JACBPP010000004">
    <property type="protein sequence ID" value="KAF8002620.1"/>
    <property type="molecule type" value="Genomic_DNA"/>
</dbReference>
<dbReference type="SUPFAM" id="SSF48065">
    <property type="entry name" value="DBL homology domain (DH-domain)"/>
    <property type="match status" value="1"/>
</dbReference>
<protein>
    <recommendedName>
        <fullName evidence="1">Bud3 C-terminal PH domain-containing protein</fullName>
    </recommendedName>
</protein>
<dbReference type="InterPro" id="IPR057454">
    <property type="entry name" value="Bud3_C"/>
</dbReference>
<evidence type="ECO:0000313" key="3">
    <source>
        <dbReference type="Proteomes" id="UP000649328"/>
    </source>
</evidence>
<dbReference type="OrthoDB" id="4066896at2759"/>
<gene>
    <name evidence="2" type="ORF">HF325_003585</name>
</gene>
<reference evidence="2" key="1">
    <citation type="submission" date="2020-10" db="EMBL/GenBank/DDBJ databases">
        <title>The Whole-Genome Sequence of Metschnikowia persimmonesis, a Novel Endophytic Yeast Species Isolated from Medicinal Plant Diospyros kaki Thumb.</title>
        <authorList>
            <person name="Rahmat E."/>
            <person name="Kang Y."/>
        </authorList>
    </citation>
    <scope>NUCLEOTIDE SEQUENCE</scope>
    <source>
        <strain evidence="2">KIOM G15050</strain>
    </source>
</reference>
<sequence length="353" mass="39757">MMETEEIAKVIQELFTVQSNYTHDLVNLLQDFIIPLRVHVLADVSNTTDGAIKVNTVFSPTIDEITRINCILNSTLKVAMNYGYAEVFKASITSFHSRFEKFLKHNRAYAFENSDINKSSYTPKRVENAIMGSLFELPKLKLIINRLYDLVASETTKASNFESLDLHAPDNIDECYRTIIETIDSLGCNEPENVKELRKSRIFTPSGKLLTELATGWPEELQYGWMNRKVLAVHELENTLGDPESGNEILIIFSDHLLFLDVLQKAGTESSLPLPDVLMNSLVNQKPLPTVANFPKLRVKYWCEVKQLFAKSYASSGGHNLSLTAYGDNCFSLKNSPQGIVSVSYSMRSVLTL</sequence>
<comment type="caution">
    <text evidence="2">The sequence shown here is derived from an EMBL/GenBank/DDBJ whole genome shotgun (WGS) entry which is preliminary data.</text>
</comment>
<feature type="domain" description="Bud3 C-terminal PH" evidence="1">
    <location>
        <begin position="203"/>
        <end position="339"/>
    </location>
</feature>
<dbReference type="Proteomes" id="UP000649328">
    <property type="component" value="Unassembled WGS sequence"/>
</dbReference>